<gene>
    <name evidence="2" type="ORF">CCHR01_04240</name>
</gene>
<evidence type="ECO:0000313" key="2">
    <source>
        <dbReference type="EMBL" id="KAK1853102.1"/>
    </source>
</evidence>
<sequence length="163" mass="17991">MDFRMTTASQSAPLSWLSRPGKAALRPMPSTQWSPSLPVGGQQYDAARRSPIRPPTNTIGTRLSGEDSGRERVAFNWEPANARRPDSHLANEGDEPPSISPGATLLSQTAFWPRRRLHAWARLFIPTEPTPQIARSYTFDKDEAIDAATAVMLRNGVALSPRE</sequence>
<evidence type="ECO:0000313" key="3">
    <source>
        <dbReference type="Proteomes" id="UP001243330"/>
    </source>
</evidence>
<keyword evidence="3" id="KW-1185">Reference proteome</keyword>
<feature type="region of interest" description="Disordered" evidence="1">
    <location>
        <begin position="20"/>
        <end position="102"/>
    </location>
</feature>
<reference evidence="2" key="1">
    <citation type="submission" date="2023-01" db="EMBL/GenBank/DDBJ databases">
        <title>Colletotrichum chrysophilum M932 genome sequence.</title>
        <authorList>
            <person name="Baroncelli R."/>
        </authorList>
    </citation>
    <scope>NUCLEOTIDE SEQUENCE</scope>
    <source>
        <strain evidence="2">M932</strain>
    </source>
</reference>
<protein>
    <submittedName>
        <fullName evidence="2">Uncharacterized protein</fullName>
    </submittedName>
</protein>
<proteinExistence type="predicted"/>
<comment type="caution">
    <text evidence="2">The sequence shown here is derived from an EMBL/GenBank/DDBJ whole genome shotgun (WGS) entry which is preliminary data.</text>
</comment>
<dbReference type="AlphaFoldDB" id="A0AAD9ATT1"/>
<accession>A0AAD9ATT1</accession>
<name>A0AAD9ATT1_9PEZI</name>
<evidence type="ECO:0000256" key="1">
    <source>
        <dbReference type="SAM" id="MobiDB-lite"/>
    </source>
</evidence>
<dbReference type="Proteomes" id="UP001243330">
    <property type="component" value="Unassembled WGS sequence"/>
</dbReference>
<dbReference type="EMBL" id="JAQOWY010000061">
    <property type="protein sequence ID" value="KAK1853102.1"/>
    <property type="molecule type" value="Genomic_DNA"/>
</dbReference>
<organism evidence="2 3">
    <name type="scientific">Colletotrichum chrysophilum</name>
    <dbReference type="NCBI Taxonomy" id="1836956"/>
    <lineage>
        <taxon>Eukaryota</taxon>
        <taxon>Fungi</taxon>
        <taxon>Dikarya</taxon>
        <taxon>Ascomycota</taxon>
        <taxon>Pezizomycotina</taxon>
        <taxon>Sordariomycetes</taxon>
        <taxon>Hypocreomycetidae</taxon>
        <taxon>Glomerellales</taxon>
        <taxon>Glomerellaceae</taxon>
        <taxon>Colletotrichum</taxon>
        <taxon>Colletotrichum gloeosporioides species complex</taxon>
    </lineage>
</organism>
<feature type="compositionally biased region" description="Basic and acidic residues" evidence="1">
    <location>
        <begin position="64"/>
        <end position="73"/>
    </location>
</feature>
<feature type="compositionally biased region" description="Basic and acidic residues" evidence="1">
    <location>
        <begin position="81"/>
        <end position="91"/>
    </location>
</feature>